<feature type="compositionally biased region" description="Basic and acidic residues" evidence="2">
    <location>
        <begin position="193"/>
        <end position="206"/>
    </location>
</feature>
<dbReference type="Gene3D" id="3.30.40.10">
    <property type="entry name" value="Zinc/RING finger domain, C3HC4 (zinc finger)"/>
    <property type="match status" value="1"/>
</dbReference>
<proteinExistence type="predicted"/>
<dbReference type="InterPro" id="IPR001841">
    <property type="entry name" value="Znf_RING"/>
</dbReference>
<dbReference type="AlphaFoldDB" id="A0A9W7FQ22"/>
<keyword evidence="1" id="KW-0479">Metal-binding</keyword>
<dbReference type="SUPFAM" id="SSF57850">
    <property type="entry name" value="RING/U-box"/>
    <property type="match status" value="1"/>
</dbReference>
<feature type="compositionally biased region" description="Low complexity" evidence="2">
    <location>
        <begin position="397"/>
        <end position="411"/>
    </location>
</feature>
<dbReference type="PANTHER" id="PTHR31315">
    <property type="entry name" value="PROTEIN SIP5"/>
    <property type="match status" value="1"/>
</dbReference>
<protein>
    <recommendedName>
        <fullName evidence="3">RING-type domain-containing protein</fullName>
    </recommendedName>
</protein>
<evidence type="ECO:0000313" key="4">
    <source>
        <dbReference type="EMBL" id="GMI16095.1"/>
    </source>
</evidence>
<feature type="compositionally biased region" description="Acidic residues" evidence="2">
    <location>
        <begin position="484"/>
        <end position="494"/>
    </location>
</feature>
<feature type="region of interest" description="Disordered" evidence="2">
    <location>
        <begin position="107"/>
        <end position="245"/>
    </location>
</feature>
<dbReference type="InterPro" id="IPR013083">
    <property type="entry name" value="Znf_RING/FYVE/PHD"/>
</dbReference>
<comment type="caution">
    <text evidence="4">The sequence shown here is derived from an EMBL/GenBank/DDBJ whole genome shotgun (WGS) entry which is preliminary data.</text>
</comment>
<feature type="compositionally biased region" description="Acidic residues" evidence="2">
    <location>
        <begin position="554"/>
        <end position="564"/>
    </location>
</feature>
<feature type="compositionally biased region" description="Basic and acidic residues" evidence="2">
    <location>
        <begin position="380"/>
        <end position="392"/>
    </location>
</feature>
<keyword evidence="5" id="KW-1185">Reference proteome</keyword>
<evidence type="ECO:0000256" key="2">
    <source>
        <dbReference type="SAM" id="MobiDB-lite"/>
    </source>
</evidence>
<dbReference type="EMBL" id="BRXW01000243">
    <property type="protein sequence ID" value="GMI16095.1"/>
    <property type="molecule type" value="Genomic_DNA"/>
</dbReference>
<feature type="compositionally biased region" description="Acidic residues" evidence="2">
    <location>
        <begin position="330"/>
        <end position="339"/>
    </location>
</feature>
<feature type="region of interest" description="Disordered" evidence="2">
    <location>
        <begin position="268"/>
        <end position="588"/>
    </location>
</feature>
<reference evidence="5" key="1">
    <citation type="journal article" date="2023" name="Commun. Biol.">
        <title>Genome analysis of Parmales, the sister group of diatoms, reveals the evolutionary specialization of diatoms from phago-mixotrophs to photoautotrophs.</title>
        <authorList>
            <person name="Ban H."/>
            <person name="Sato S."/>
            <person name="Yoshikawa S."/>
            <person name="Yamada K."/>
            <person name="Nakamura Y."/>
            <person name="Ichinomiya M."/>
            <person name="Sato N."/>
            <person name="Blanc-Mathieu R."/>
            <person name="Endo H."/>
            <person name="Kuwata A."/>
            <person name="Ogata H."/>
        </authorList>
    </citation>
    <scope>NUCLEOTIDE SEQUENCE [LARGE SCALE GENOMIC DNA]</scope>
    <source>
        <strain evidence="5">NIES 3700</strain>
    </source>
</reference>
<dbReference type="Proteomes" id="UP001165122">
    <property type="component" value="Unassembled WGS sequence"/>
</dbReference>
<sequence>MGQTKSKYSSAQLNVMCKPNGLYSSTPGWSTKKIRKAIGSGVLAARQQPQNRGTECPICFESFTVFNTTRCCSKPMCTECYFQVQTEDEDKECPFCKHPKVKVKAAGLELPGSGKGEAGGSKSQRSLSSTSSSPVEIQQSQPPRSVSGGGGSVGGSPSSGEHQFGDSLANYNRSRTSSTDSDLSVSGSPAVMSKEDRKRIEDEMKRQQASIRRSNPLPRSPPTRSNPSAPSQRTQSIGSIMRALQTGNTSGLDELVVLEAAVMLSLHENQQGRGGVGRSASDPVPRDLLSALMGGREEERRRQEEFNGSENLSEEQQMERAIALSLAESEGGEGGDEEKSDGGEMETGTGTETQPGATTTMVQEQEQEITEPIHTTTLLEENKDNPDNRPLREQPPASLAARLAAGTANSSSGPQTPTRTPIHPPAPNNPPLSLASPAAPLSPARMNSDKGEGSRSPLLKPMVVPNNTPAVAVGSSFPPNLKDEYEEGENEEGGEGGVESQLLEKVKAKEDKEPEKEEQVEVEVEVEVVKEEKEEEEEILNISDADDGNKPDENTDEERDEEEETFRLSPTTIPPEPPPTPDLGHPLE</sequence>
<name>A0A9W7FQ22_9STRA</name>
<feature type="compositionally biased region" description="Low complexity" evidence="2">
    <location>
        <begin position="120"/>
        <end position="146"/>
    </location>
</feature>
<evidence type="ECO:0000256" key="1">
    <source>
        <dbReference type="PROSITE-ProRule" id="PRU00175"/>
    </source>
</evidence>
<dbReference type="GO" id="GO:0008270">
    <property type="term" value="F:zinc ion binding"/>
    <property type="evidence" value="ECO:0007669"/>
    <property type="project" value="UniProtKB-KW"/>
</dbReference>
<feature type="compositionally biased region" description="Low complexity" evidence="2">
    <location>
        <begin position="346"/>
        <end position="360"/>
    </location>
</feature>
<evidence type="ECO:0000313" key="5">
    <source>
        <dbReference type="Proteomes" id="UP001165122"/>
    </source>
</evidence>
<gene>
    <name evidence="4" type="ORF">TrLO_g4825</name>
</gene>
<dbReference type="InterPro" id="IPR039301">
    <property type="entry name" value="Sip5/DA2"/>
</dbReference>
<feature type="compositionally biased region" description="Pro residues" evidence="2">
    <location>
        <begin position="572"/>
        <end position="581"/>
    </location>
</feature>
<dbReference type="PROSITE" id="PS50089">
    <property type="entry name" value="ZF_RING_2"/>
    <property type="match status" value="1"/>
</dbReference>
<keyword evidence="1" id="KW-0863">Zinc-finger</keyword>
<evidence type="ECO:0000259" key="3">
    <source>
        <dbReference type="PROSITE" id="PS50089"/>
    </source>
</evidence>
<dbReference type="GO" id="GO:0005737">
    <property type="term" value="C:cytoplasm"/>
    <property type="evidence" value="ECO:0007669"/>
    <property type="project" value="TreeGrafter"/>
</dbReference>
<feature type="compositionally biased region" description="Basic and acidic residues" evidence="2">
    <location>
        <begin position="502"/>
        <end position="519"/>
    </location>
</feature>
<feature type="compositionally biased region" description="Low complexity" evidence="2">
    <location>
        <begin position="431"/>
        <end position="444"/>
    </location>
</feature>
<dbReference type="InterPro" id="IPR003903">
    <property type="entry name" value="UIM_dom"/>
</dbReference>
<feature type="domain" description="RING-type" evidence="3">
    <location>
        <begin position="56"/>
        <end position="97"/>
    </location>
</feature>
<organism evidence="4 5">
    <name type="scientific">Triparma laevis f. longispina</name>
    <dbReference type="NCBI Taxonomy" id="1714387"/>
    <lineage>
        <taxon>Eukaryota</taxon>
        <taxon>Sar</taxon>
        <taxon>Stramenopiles</taxon>
        <taxon>Ochrophyta</taxon>
        <taxon>Bolidophyceae</taxon>
        <taxon>Parmales</taxon>
        <taxon>Triparmaceae</taxon>
        <taxon>Triparma</taxon>
    </lineage>
</organism>
<dbReference type="OrthoDB" id="156309at2759"/>
<keyword evidence="1" id="KW-0862">Zinc</keyword>
<feature type="compositionally biased region" description="Polar residues" evidence="2">
    <location>
        <begin position="222"/>
        <end position="238"/>
    </location>
</feature>
<feature type="compositionally biased region" description="Low complexity" evidence="2">
    <location>
        <begin position="173"/>
        <end position="188"/>
    </location>
</feature>
<accession>A0A9W7FQ22</accession>
<feature type="compositionally biased region" description="Polar residues" evidence="2">
    <location>
        <begin position="306"/>
        <end position="315"/>
    </location>
</feature>
<dbReference type="PROSITE" id="PS50330">
    <property type="entry name" value="UIM"/>
    <property type="match status" value="1"/>
</dbReference>
<feature type="compositionally biased region" description="Basic and acidic residues" evidence="2">
    <location>
        <begin position="295"/>
        <end position="305"/>
    </location>
</feature>
<dbReference type="PANTHER" id="PTHR31315:SF1">
    <property type="entry name" value="PROTEIN SIP5"/>
    <property type="match status" value="1"/>
</dbReference>